<gene>
    <name evidence="2" type="ORF">THITE_2058015</name>
</gene>
<dbReference type="AlphaFoldDB" id="G2RD98"/>
<keyword evidence="3" id="KW-1185">Reference proteome</keyword>
<dbReference type="eggNOG" id="ENOG502T5YG">
    <property type="taxonomic scope" value="Eukaryota"/>
</dbReference>
<evidence type="ECO:0000256" key="1">
    <source>
        <dbReference type="SAM" id="MobiDB-lite"/>
    </source>
</evidence>
<dbReference type="KEGG" id="ttt:THITE_2058015"/>
<dbReference type="OrthoDB" id="4959729at2759"/>
<proteinExistence type="predicted"/>
<organism evidence="2 3">
    <name type="scientific">Thermothielavioides terrestris (strain ATCC 38088 / NRRL 8126)</name>
    <name type="common">Thielavia terrestris</name>
    <dbReference type="NCBI Taxonomy" id="578455"/>
    <lineage>
        <taxon>Eukaryota</taxon>
        <taxon>Fungi</taxon>
        <taxon>Dikarya</taxon>
        <taxon>Ascomycota</taxon>
        <taxon>Pezizomycotina</taxon>
        <taxon>Sordariomycetes</taxon>
        <taxon>Sordariomycetidae</taxon>
        <taxon>Sordariales</taxon>
        <taxon>Chaetomiaceae</taxon>
        <taxon>Thermothielavioides</taxon>
        <taxon>Thermothielavioides terrestris</taxon>
    </lineage>
</organism>
<protein>
    <submittedName>
        <fullName evidence="2">Uncharacterized protein</fullName>
    </submittedName>
</protein>
<dbReference type="EMBL" id="CP003013">
    <property type="protein sequence ID" value="AEO70737.1"/>
    <property type="molecule type" value="Genomic_DNA"/>
</dbReference>
<feature type="region of interest" description="Disordered" evidence="1">
    <location>
        <begin position="323"/>
        <end position="371"/>
    </location>
</feature>
<reference evidence="2 3" key="1">
    <citation type="journal article" date="2011" name="Nat. Biotechnol.">
        <title>Comparative genomic analysis of the thermophilic biomass-degrading fungi Myceliophthora thermophila and Thielavia terrestris.</title>
        <authorList>
            <person name="Berka R.M."/>
            <person name="Grigoriev I.V."/>
            <person name="Otillar R."/>
            <person name="Salamov A."/>
            <person name="Grimwood J."/>
            <person name="Reid I."/>
            <person name="Ishmael N."/>
            <person name="John T."/>
            <person name="Darmond C."/>
            <person name="Moisan M.-C."/>
            <person name="Henrissat B."/>
            <person name="Coutinho P.M."/>
            <person name="Lombard V."/>
            <person name="Natvig D.O."/>
            <person name="Lindquist E."/>
            <person name="Schmutz J."/>
            <person name="Lucas S."/>
            <person name="Harris P."/>
            <person name="Powlowski J."/>
            <person name="Bellemare A."/>
            <person name="Taylor D."/>
            <person name="Butler G."/>
            <person name="de Vries R.P."/>
            <person name="Allijn I.E."/>
            <person name="van den Brink J."/>
            <person name="Ushinsky S."/>
            <person name="Storms R."/>
            <person name="Powell A.J."/>
            <person name="Paulsen I.T."/>
            <person name="Elbourne L.D.H."/>
            <person name="Baker S.E."/>
            <person name="Magnuson J."/>
            <person name="LaBoissiere S."/>
            <person name="Clutterbuck A.J."/>
            <person name="Martinez D."/>
            <person name="Wogulis M."/>
            <person name="de Leon A.L."/>
            <person name="Rey M.W."/>
            <person name="Tsang A."/>
        </authorList>
    </citation>
    <scope>NUCLEOTIDE SEQUENCE [LARGE SCALE GENOMIC DNA]</scope>
    <source>
        <strain evidence="3">ATCC 38088 / NRRL 8126</strain>
    </source>
</reference>
<dbReference type="GeneID" id="11519424"/>
<evidence type="ECO:0000313" key="3">
    <source>
        <dbReference type="Proteomes" id="UP000008181"/>
    </source>
</evidence>
<dbReference type="Proteomes" id="UP000008181">
    <property type="component" value="Chromosome 5"/>
</dbReference>
<name>G2RD98_THETT</name>
<feature type="compositionally biased region" description="Basic and acidic residues" evidence="1">
    <location>
        <begin position="342"/>
        <end position="354"/>
    </location>
</feature>
<feature type="region of interest" description="Disordered" evidence="1">
    <location>
        <begin position="82"/>
        <end position="126"/>
    </location>
</feature>
<feature type="compositionally biased region" description="Low complexity" evidence="1">
    <location>
        <begin position="99"/>
        <end position="114"/>
    </location>
</feature>
<sequence>MFAAPETSVQITLNGSADWAFWNREFLAKMKALNLLDYFEGKEDLVEKPPKPFNSIQAAEDQINKELQDLIVQLKASSSPTAIGHNAPDLAGRQQQEGEAPTEPSTTTSSTAAPADDKPLPPGYSDLTAAQRKIYDEKKKWFQDHFSLIAADAARNYDNQRRDWESQDSRLCQAGAFLMTTVAPHLRQAHFSATGDFRVWYNNLKQAQNIFAVAQAVKTRLRDHFGAFEALEHKNMSWADFEQWLTTWETLIDAASLQRLVEATPGVWFANLMNALSKPFPYFVSLYRVSKHHDLANLTFQSVATDVRRGAQVYLAAAPDRVGKDSEQFEEQDDRPSGQSGRGRESEPRRDISQPKRKLSPATRQGQCRACEHSHPTERCYYLRPELAPKDWKSREHVWARVEANLMADSSLRAEANRIRSKRFRNSLTESTVKTE</sequence>
<evidence type="ECO:0000313" key="2">
    <source>
        <dbReference type="EMBL" id="AEO70737.1"/>
    </source>
</evidence>
<accession>G2RD98</accession>
<dbReference type="RefSeq" id="XP_003657073.1">
    <property type="nucleotide sequence ID" value="XM_003657025.1"/>
</dbReference>
<dbReference type="HOGENOM" id="CLU_053170_1_0_1"/>